<accession>A0A813XFG2</accession>
<evidence type="ECO:0000313" key="11">
    <source>
        <dbReference type="Proteomes" id="UP000663877"/>
    </source>
</evidence>
<dbReference type="OrthoDB" id="26679at2759"/>
<dbReference type="EMBL" id="CAJNOM010000023">
    <property type="protein sequence ID" value="CAF0829240.1"/>
    <property type="molecule type" value="Genomic_DNA"/>
</dbReference>
<evidence type="ECO:0000256" key="4">
    <source>
        <dbReference type="ARBA" id="ARBA00040604"/>
    </source>
</evidence>
<dbReference type="PANTHER" id="PTHR23354">
    <property type="entry name" value="NUCLEOLAR PROTEIN 7/ESTROGEN RECEPTOR COACTIVATOR-RELATED"/>
    <property type="match status" value="1"/>
</dbReference>
<dbReference type="Proteomes" id="UP000663832">
    <property type="component" value="Unassembled WGS sequence"/>
</dbReference>
<keyword evidence="3" id="KW-0496">Mitochondrion</keyword>
<dbReference type="PANTHER" id="PTHR23354:SF62">
    <property type="entry name" value="MUSTARD, ISOFORM V"/>
    <property type="match status" value="1"/>
</dbReference>
<dbReference type="EMBL" id="CAJNOM010000086">
    <property type="protein sequence ID" value="CAF1014732.1"/>
    <property type="molecule type" value="Genomic_DNA"/>
</dbReference>
<dbReference type="AlphaFoldDB" id="A0A813XFG2"/>
<name>A0A813XFG2_9BILA</name>
<keyword evidence="10" id="KW-1185">Reference proteome</keyword>
<dbReference type="GO" id="GO:0006979">
    <property type="term" value="P:response to oxidative stress"/>
    <property type="evidence" value="ECO:0007669"/>
    <property type="project" value="TreeGrafter"/>
</dbReference>
<evidence type="ECO:0000313" key="7">
    <source>
        <dbReference type="EMBL" id="CAF0829240.1"/>
    </source>
</evidence>
<dbReference type="SMART" id="SM00584">
    <property type="entry name" value="TLDc"/>
    <property type="match status" value="1"/>
</dbReference>
<feature type="region of interest" description="Disordered" evidence="5">
    <location>
        <begin position="1"/>
        <end position="33"/>
    </location>
</feature>
<dbReference type="GO" id="GO:0005739">
    <property type="term" value="C:mitochondrion"/>
    <property type="evidence" value="ECO:0007669"/>
    <property type="project" value="UniProtKB-SubCell"/>
</dbReference>
<dbReference type="Proteomes" id="UP000663877">
    <property type="component" value="Unassembled WGS sequence"/>
</dbReference>
<feature type="domain" description="TLDc" evidence="6">
    <location>
        <begin position="135"/>
        <end position="298"/>
    </location>
</feature>
<dbReference type="Pfam" id="PF07534">
    <property type="entry name" value="TLD"/>
    <property type="match status" value="1"/>
</dbReference>
<organism evidence="8 11">
    <name type="scientific">Adineta steineri</name>
    <dbReference type="NCBI Taxonomy" id="433720"/>
    <lineage>
        <taxon>Eukaryota</taxon>
        <taxon>Metazoa</taxon>
        <taxon>Spiralia</taxon>
        <taxon>Gnathifera</taxon>
        <taxon>Rotifera</taxon>
        <taxon>Eurotatoria</taxon>
        <taxon>Bdelloidea</taxon>
        <taxon>Adinetida</taxon>
        <taxon>Adinetidae</taxon>
        <taxon>Adineta</taxon>
    </lineage>
</organism>
<gene>
    <name evidence="8" type="ORF">BJG266_LOCUS8808</name>
    <name evidence="9" type="ORF">QVE165_LOCUS15662</name>
    <name evidence="7" type="ORF">QVE165_LOCUS5689</name>
</gene>
<evidence type="ECO:0000259" key="6">
    <source>
        <dbReference type="PROSITE" id="PS51886"/>
    </source>
</evidence>
<evidence type="ECO:0000256" key="2">
    <source>
        <dbReference type="ARBA" id="ARBA00009540"/>
    </source>
</evidence>
<dbReference type="EMBL" id="CAJNOI010000028">
    <property type="protein sequence ID" value="CAF0869312.1"/>
    <property type="molecule type" value="Genomic_DNA"/>
</dbReference>
<reference evidence="8" key="1">
    <citation type="submission" date="2021-02" db="EMBL/GenBank/DDBJ databases">
        <authorList>
            <person name="Nowell W R."/>
        </authorList>
    </citation>
    <scope>NUCLEOTIDE SEQUENCE</scope>
</reference>
<dbReference type="InterPro" id="IPR006571">
    <property type="entry name" value="TLDc_dom"/>
</dbReference>
<evidence type="ECO:0000313" key="9">
    <source>
        <dbReference type="EMBL" id="CAF1014732.1"/>
    </source>
</evidence>
<protein>
    <recommendedName>
        <fullName evidence="4">Oxidation resistance protein 1</fullName>
    </recommendedName>
</protein>
<comment type="caution">
    <text evidence="8">The sequence shown here is derived from an EMBL/GenBank/DDBJ whole genome shotgun (WGS) entry which is preliminary data.</text>
</comment>
<evidence type="ECO:0000313" key="8">
    <source>
        <dbReference type="EMBL" id="CAF0869312.1"/>
    </source>
</evidence>
<evidence type="ECO:0000256" key="1">
    <source>
        <dbReference type="ARBA" id="ARBA00004173"/>
    </source>
</evidence>
<feature type="compositionally biased region" description="Polar residues" evidence="5">
    <location>
        <begin position="1"/>
        <end position="14"/>
    </location>
</feature>
<evidence type="ECO:0000256" key="5">
    <source>
        <dbReference type="SAM" id="MobiDB-lite"/>
    </source>
</evidence>
<comment type="subcellular location">
    <subcellularLocation>
        <location evidence="1">Mitochondrion</location>
    </subcellularLocation>
</comment>
<sequence>MIRALSTASSNISCSFDEHPSPSPSPSPSSETHRFTLHSLVSRLSDSKNNLLEQIPHHQRRLTRLKKRTKSFLSSTLNDRIIIRHSSSCDRQNSSDDGIVSLDEIYRRNHATHPDDINSYDIDGIPAPKLLQTSILINEELSKQILRELPPRLHSHDWYMIFSTEENGFSLSTLYRRSFEIDHDSPSLIIIKDVEQNVFGAFVPHQLLISEGFYGTGESFLFTLHPEFRVFNWSGSNEFFVKGDVNSLGFGIGEGTYALWLDADLYHGRSCATKTFNNDRLSLNEDFIIASIEVWTFTG</sequence>
<evidence type="ECO:0000256" key="3">
    <source>
        <dbReference type="ARBA" id="ARBA00023128"/>
    </source>
</evidence>
<evidence type="ECO:0000313" key="10">
    <source>
        <dbReference type="Proteomes" id="UP000663832"/>
    </source>
</evidence>
<dbReference type="GO" id="GO:0005634">
    <property type="term" value="C:nucleus"/>
    <property type="evidence" value="ECO:0007669"/>
    <property type="project" value="TreeGrafter"/>
</dbReference>
<comment type="similarity">
    <text evidence="2">Belongs to the OXR1 family.</text>
</comment>
<proteinExistence type="inferred from homology"/>
<dbReference type="PROSITE" id="PS51886">
    <property type="entry name" value="TLDC"/>
    <property type="match status" value="1"/>
</dbReference>